<dbReference type="PANTHER" id="PTHR38839">
    <property type="entry name" value="TRANSCRIPTIONAL REGULATOR WHID-RELATED"/>
    <property type="match status" value="1"/>
</dbReference>
<dbReference type="GO" id="GO:0045454">
    <property type="term" value="P:cell redox homeostasis"/>
    <property type="evidence" value="ECO:0007669"/>
    <property type="project" value="TreeGrafter"/>
</dbReference>
<comment type="subcellular location">
    <subcellularLocation>
        <location evidence="1 11">Cytoplasm</location>
    </subcellularLocation>
</comment>
<dbReference type="OrthoDB" id="3576679at2"/>
<dbReference type="RefSeq" id="WP_089957422.1">
    <property type="nucleotide sequence ID" value="NZ_FOFR01000018.1"/>
</dbReference>
<feature type="binding site" evidence="11">
    <location>
        <position position="37"/>
    </location>
    <ligand>
        <name>[4Fe-4S] cluster</name>
        <dbReference type="ChEBI" id="CHEBI:49883"/>
    </ligand>
</feature>
<keyword evidence="14" id="KW-1185">Reference proteome</keyword>
<keyword evidence="4 11" id="KW-0479">Metal-binding</keyword>
<evidence type="ECO:0000256" key="11">
    <source>
        <dbReference type="HAMAP-Rule" id="MF_01479"/>
    </source>
</evidence>
<keyword evidence="10 11" id="KW-0804">Transcription</keyword>
<evidence type="ECO:0000313" key="14">
    <source>
        <dbReference type="Proteomes" id="UP000199352"/>
    </source>
</evidence>
<evidence type="ECO:0000259" key="12">
    <source>
        <dbReference type="PROSITE" id="PS51674"/>
    </source>
</evidence>
<name>A0A1H9TFF1_9PSEU</name>
<dbReference type="GO" id="GO:0051539">
    <property type="term" value="F:4 iron, 4 sulfur cluster binding"/>
    <property type="evidence" value="ECO:0007669"/>
    <property type="project" value="UniProtKB-UniRule"/>
</dbReference>
<keyword evidence="7 11" id="KW-0805">Transcription regulation</keyword>
<comment type="similarity">
    <text evidence="2 11">Belongs to the WhiB family.</text>
</comment>
<dbReference type="GO" id="GO:0047134">
    <property type="term" value="F:protein-disulfide reductase [NAD(P)H] activity"/>
    <property type="evidence" value="ECO:0007669"/>
    <property type="project" value="TreeGrafter"/>
</dbReference>
<sequence>MIPNFLMHGRCAETDPDAFFPTKGDGIRHAVRTCLSCEVRAECLAYAVARPELDGIWGGTSNRQRVAMRNIKEHPGGTLDAEPDHDAA</sequence>
<keyword evidence="3 11" id="KW-0004">4Fe-4S</keyword>
<evidence type="ECO:0000256" key="4">
    <source>
        <dbReference type="ARBA" id="ARBA00022723"/>
    </source>
</evidence>
<evidence type="ECO:0000256" key="3">
    <source>
        <dbReference type="ARBA" id="ARBA00022485"/>
    </source>
</evidence>
<evidence type="ECO:0000256" key="10">
    <source>
        <dbReference type="ARBA" id="ARBA00023163"/>
    </source>
</evidence>
<comment type="function">
    <text evidence="11">Acts as a transcriptional regulator. Probably redox-responsive. The apo- but not holo-form probably binds DNA.</text>
</comment>
<protein>
    <recommendedName>
        <fullName evidence="11">Transcriptional regulator WhiB</fullName>
    </recommendedName>
</protein>
<evidence type="ECO:0000313" key="13">
    <source>
        <dbReference type="EMBL" id="SER95826.1"/>
    </source>
</evidence>
<evidence type="ECO:0000256" key="7">
    <source>
        <dbReference type="ARBA" id="ARBA00023015"/>
    </source>
</evidence>
<comment type="PTM">
    <text evidence="11">Upon Fe-S cluster removal intramolecular disulfide bonds are formed.</text>
</comment>
<keyword evidence="6 11" id="KW-0411">Iron-sulfur</keyword>
<keyword evidence="8 11" id="KW-0238">DNA-binding</keyword>
<dbReference type="Proteomes" id="UP000199352">
    <property type="component" value="Unassembled WGS sequence"/>
</dbReference>
<dbReference type="GO" id="GO:0046872">
    <property type="term" value="F:metal ion binding"/>
    <property type="evidence" value="ECO:0007669"/>
    <property type="project" value="UniProtKB-KW"/>
</dbReference>
<organism evidence="13 14">
    <name type="scientific">Lentzea xinjiangensis</name>
    <dbReference type="NCBI Taxonomy" id="402600"/>
    <lineage>
        <taxon>Bacteria</taxon>
        <taxon>Bacillati</taxon>
        <taxon>Actinomycetota</taxon>
        <taxon>Actinomycetes</taxon>
        <taxon>Pseudonocardiales</taxon>
        <taxon>Pseudonocardiaceae</taxon>
        <taxon>Lentzea</taxon>
    </lineage>
</organism>
<dbReference type="AlphaFoldDB" id="A0A1H9TFF1"/>
<feature type="domain" description="4Fe-4S Wbl-type" evidence="12">
    <location>
        <begin position="10"/>
        <end position="67"/>
    </location>
</feature>
<dbReference type="STRING" id="402600.SAMN05216188_11885"/>
<gene>
    <name evidence="11" type="primary">whiB</name>
    <name evidence="13" type="ORF">SAMN05216188_11885</name>
</gene>
<keyword evidence="11" id="KW-0963">Cytoplasm</keyword>
<comment type="PTM">
    <text evidence="11">The Fe-S cluster can be nitrosylated by nitric oxide (NO).</text>
</comment>
<evidence type="ECO:0000256" key="2">
    <source>
        <dbReference type="ARBA" id="ARBA00006597"/>
    </source>
</evidence>
<dbReference type="EMBL" id="FOFR01000018">
    <property type="protein sequence ID" value="SER95826.1"/>
    <property type="molecule type" value="Genomic_DNA"/>
</dbReference>
<evidence type="ECO:0000256" key="9">
    <source>
        <dbReference type="ARBA" id="ARBA00023157"/>
    </source>
</evidence>
<evidence type="ECO:0000256" key="1">
    <source>
        <dbReference type="ARBA" id="ARBA00004496"/>
    </source>
</evidence>
<dbReference type="Pfam" id="PF02467">
    <property type="entry name" value="Whib"/>
    <property type="match status" value="1"/>
</dbReference>
<dbReference type="GO" id="GO:0035731">
    <property type="term" value="F:dinitrosyl-iron complex binding"/>
    <property type="evidence" value="ECO:0007669"/>
    <property type="project" value="UniProtKB-UniRule"/>
</dbReference>
<keyword evidence="5 11" id="KW-0408">Iron</keyword>
<dbReference type="GO" id="GO:0003677">
    <property type="term" value="F:DNA binding"/>
    <property type="evidence" value="ECO:0007669"/>
    <property type="project" value="UniProtKB-UniRule"/>
</dbReference>
<dbReference type="GO" id="GO:0045892">
    <property type="term" value="P:negative regulation of DNA-templated transcription"/>
    <property type="evidence" value="ECO:0007669"/>
    <property type="project" value="TreeGrafter"/>
</dbReference>
<dbReference type="InterPro" id="IPR003482">
    <property type="entry name" value="Whib"/>
</dbReference>
<accession>A0A1H9TFF1</accession>
<reference evidence="14" key="1">
    <citation type="submission" date="2016-10" db="EMBL/GenBank/DDBJ databases">
        <authorList>
            <person name="Varghese N."/>
            <person name="Submissions S."/>
        </authorList>
    </citation>
    <scope>NUCLEOTIDE SEQUENCE [LARGE SCALE GENOMIC DNA]</scope>
    <source>
        <strain evidence="14">CGMCC 4.3525</strain>
    </source>
</reference>
<comment type="cofactor">
    <cofactor evidence="11">
        <name>[4Fe-4S] cluster</name>
        <dbReference type="ChEBI" id="CHEBI:49883"/>
    </cofactor>
    <text evidence="11">Binds 1 [4Fe-4S] cluster per subunit. Following nitrosylation of the [4Fe-4S] cluster binds 1 [4Fe-8(NO)] cluster per subunit.</text>
</comment>
<feature type="binding site" evidence="11">
    <location>
        <position position="43"/>
    </location>
    <ligand>
        <name>[4Fe-4S] cluster</name>
        <dbReference type="ChEBI" id="CHEBI:49883"/>
    </ligand>
</feature>
<evidence type="ECO:0000256" key="8">
    <source>
        <dbReference type="ARBA" id="ARBA00023125"/>
    </source>
</evidence>
<feature type="binding site" evidence="11">
    <location>
        <position position="34"/>
    </location>
    <ligand>
        <name>[4Fe-4S] cluster</name>
        <dbReference type="ChEBI" id="CHEBI:49883"/>
    </ligand>
</feature>
<dbReference type="InterPro" id="IPR034768">
    <property type="entry name" value="4FE4S_WBL"/>
</dbReference>
<keyword evidence="9 11" id="KW-1015">Disulfide bond</keyword>
<dbReference type="PANTHER" id="PTHR38839:SF4">
    <property type="entry name" value="TRANSCRIPTIONAL REGULATOR WHIB"/>
    <property type="match status" value="1"/>
</dbReference>
<feature type="binding site" evidence="11">
    <location>
        <position position="11"/>
    </location>
    <ligand>
        <name>[4Fe-4S] cluster</name>
        <dbReference type="ChEBI" id="CHEBI:49883"/>
    </ligand>
</feature>
<dbReference type="GO" id="GO:0005737">
    <property type="term" value="C:cytoplasm"/>
    <property type="evidence" value="ECO:0007669"/>
    <property type="project" value="UniProtKB-SubCell"/>
</dbReference>
<proteinExistence type="inferred from homology"/>
<evidence type="ECO:0000256" key="6">
    <source>
        <dbReference type="ARBA" id="ARBA00023014"/>
    </source>
</evidence>
<dbReference type="HAMAP" id="MF_01479">
    <property type="entry name" value="WhiB"/>
    <property type="match status" value="1"/>
</dbReference>
<evidence type="ECO:0000256" key="5">
    <source>
        <dbReference type="ARBA" id="ARBA00023004"/>
    </source>
</evidence>
<dbReference type="PROSITE" id="PS51674">
    <property type="entry name" value="4FE4S_WBL"/>
    <property type="match status" value="1"/>
</dbReference>